<dbReference type="AlphaFoldDB" id="A0AA39DI90"/>
<dbReference type="InterPro" id="IPR055414">
    <property type="entry name" value="LRR_R13L4/SHOC2-like"/>
</dbReference>
<evidence type="ECO:0000259" key="2">
    <source>
        <dbReference type="Pfam" id="PF23559"/>
    </source>
</evidence>
<evidence type="ECO:0000313" key="5">
    <source>
        <dbReference type="Proteomes" id="UP001168098"/>
    </source>
</evidence>
<keyword evidence="5" id="KW-1185">Reference proteome</keyword>
<dbReference type="InterPro" id="IPR058922">
    <property type="entry name" value="WHD_DRP"/>
</dbReference>
<feature type="domain" description="Disease resistance R13L4/SHOC-2-like LRR" evidence="3">
    <location>
        <begin position="133"/>
        <end position="236"/>
    </location>
</feature>
<dbReference type="EMBL" id="JARBHA010000013">
    <property type="protein sequence ID" value="KAJ9685853.1"/>
    <property type="molecule type" value="Genomic_DNA"/>
</dbReference>
<sequence length="257" mass="29822">MAEGLLQLPQRNKRVEEVGDLYFNELVDKSFFQESIRQEACFVMHDLIHDFALHMSLEFCVQFEDAKVETISEKACHFLYFKKGLNELDAFETIEAITKAKYLRSFLEVKPLRRGAKYILSKRVLQDILPKIRFLHILSLREHNIIDLPDSIGNLKHLRYLDLSHTMINKLPESICCLCNLQTMILSECRYLLELPSKMGKLINLRYLDISRVNSLKEMSSDINQLKSLLKLSNFIGGASRDSRNTCNFKYGEYGGC</sequence>
<evidence type="ECO:0000256" key="1">
    <source>
        <dbReference type="ARBA" id="ARBA00022737"/>
    </source>
</evidence>
<dbReference type="Pfam" id="PF23559">
    <property type="entry name" value="WHD_DRP"/>
    <property type="match status" value="1"/>
</dbReference>
<evidence type="ECO:0000259" key="3">
    <source>
        <dbReference type="Pfam" id="PF23598"/>
    </source>
</evidence>
<evidence type="ECO:0000313" key="4">
    <source>
        <dbReference type="EMBL" id="KAJ9685853.1"/>
    </source>
</evidence>
<dbReference type="PANTHER" id="PTHR47186:SF42">
    <property type="entry name" value="DISEASE RESISTANCE RPP13-LIKE PROTEIN 1"/>
    <property type="match status" value="1"/>
</dbReference>
<dbReference type="PANTHER" id="PTHR47186">
    <property type="entry name" value="LEUCINE-RICH REPEAT-CONTAINING PROTEIN 57"/>
    <property type="match status" value="1"/>
</dbReference>
<dbReference type="Proteomes" id="UP001168098">
    <property type="component" value="Unassembled WGS sequence"/>
</dbReference>
<keyword evidence="1" id="KW-0677">Repeat</keyword>
<dbReference type="Gene3D" id="3.80.10.10">
    <property type="entry name" value="Ribonuclease Inhibitor"/>
    <property type="match status" value="1"/>
</dbReference>
<feature type="domain" description="Disease resistance protein winged helix" evidence="2">
    <location>
        <begin position="1"/>
        <end position="52"/>
    </location>
</feature>
<dbReference type="PROSITE" id="PS51450">
    <property type="entry name" value="LRR"/>
    <property type="match status" value="1"/>
</dbReference>
<reference evidence="4 5" key="1">
    <citation type="journal article" date="2023" name="BMC Biotechnol.">
        <title>Vitis rotundifolia cv Carlos genome sequencing.</title>
        <authorList>
            <person name="Huff M."/>
            <person name="Hulse-Kemp A."/>
            <person name="Scheffler B."/>
            <person name="Youngblood R."/>
            <person name="Simpson S."/>
            <person name="Babiker E."/>
            <person name="Staton M."/>
        </authorList>
    </citation>
    <scope>NUCLEOTIDE SEQUENCE [LARGE SCALE GENOMIC DNA]</scope>
    <source>
        <tissue evidence="4">Leaf</tissue>
    </source>
</reference>
<name>A0AA39DI90_VITRO</name>
<comment type="caution">
    <text evidence="4">The sequence shown here is derived from an EMBL/GenBank/DDBJ whole genome shotgun (WGS) entry which is preliminary data.</text>
</comment>
<protein>
    <submittedName>
        <fullName evidence="4">Uncharacterized protein</fullName>
    </submittedName>
</protein>
<organism evidence="4 5">
    <name type="scientific">Vitis rotundifolia</name>
    <name type="common">Muscadine grape</name>
    <dbReference type="NCBI Taxonomy" id="103349"/>
    <lineage>
        <taxon>Eukaryota</taxon>
        <taxon>Viridiplantae</taxon>
        <taxon>Streptophyta</taxon>
        <taxon>Embryophyta</taxon>
        <taxon>Tracheophyta</taxon>
        <taxon>Spermatophyta</taxon>
        <taxon>Magnoliopsida</taxon>
        <taxon>eudicotyledons</taxon>
        <taxon>Gunneridae</taxon>
        <taxon>Pentapetalae</taxon>
        <taxon>rosids</taxon>
        <taxon>Vitales</taxon>
        <taxon>Vitaceae</taxon>
        <taxon>Viteae</taxon>
        <taxon>Vitis</taxon>
    </lineage>
</organism>
<dbReference type="SUPFAM" id="SSF52058">
    <property type="entry name" value="L domain-like"/>
    <property type="match status" value="1"/>
</dbReference>
<gene>
    <name evidence="4" type="ORF">PVL29_017788</name>
</gene>
<accession>A0AA39DI90</accession>
<dbReference type="Pfam" id="PF23598">
    <property type="entry name" value="LRR_14"/>
    <property type="match status" value="1"/>
</dbReference>
<proteinExistence type="predicted"/>
<dbReference type="InterPro" id="IPR001611">
    <property type="entry name" value="Leu-rich_rpt"/>
</dbReference>
<dbReference type="InterPro" id="IPR032675">
    <property type="entry name" value="LRR_dom_sf"/>
</dbReference>